<sequence length="458" mass="49019">MVSLLAAVVACEEPKEIGLAPTTPVGVLYTDTLTITRTTIQFDSVRSQNQSNLLVGRYTDPQFGQIEAKSYAQLQLNGTFAVTDSGTTNATAASRIVLDSTRMQVSLTGSWYGDTTVPQEIVVSRTTDSLRQGNYDISSSVGVSNTIVARRRIQPRPSSPDSTVFIPVDASLGRELIALANTNAALFSTATGLLTDPTGFRRAIARDFEIKSVTAAQAAVLGVSPNGSGVIVYYHVQGESTRRSYVFTFTGRRFNQITSNRTGVLASLKPGQSLPVTTTGRTYVQPGTGITTKLQFPTLTNLIKSGRIAINRADLVVTPVPTENPKLFLPPYMVLSEVNDQNRLTRTDITSGGAYLFTVQSVGPLNRLGSSFVSPQLAFLDTRTNSYTFNLGGYLQSVVSGVSPGAGLAILTPGGNLFPSTQSGTIDATQSVLTDRVWRMVLDGKASVKLIVFYTTSN</sequence>
<name>A0A939K5G8_9BACT</name>
<dbReference type="Proteomes" id="UP000664034">
    <property type="component" value="Unassembled WGS sequence"/>
</dbReference>
<protein>
    <submittedName>
        <fullName evidence="1">DUF4270 family protein</fullName>
    </submittedName>
</protein>
<dbReference type="RefSeq" id="WP_207365297.1">
    <property type="nucleotide sequence ID" value="NZ_JAFMYV010000007.1"/>
</dbReference>
<dbReference type="EMBL" id="JAFMYV010000007">
    <property type="protein sequence ID" value="MBO0937748.1"/>
    <property type="molecule type" value="Genomic_DNA"/>
</dbReference>
<keyword evidence="2" id="KW-1185">Reference proteome</keyword>
<comment type="caution">
    <text evidence="1">The sequence shown here is derived from an EMBL/GenBank/DDBJ whole genome shotgun (WGS) entry which is preliminary data.</text>
</comment>
<reference evidence="1" key="1">
    <citation type="submission" date="2021-03" db="EMBL/GenBank/DDBJ databases">
        <title>Fibrella sp. HMF5335 genome sequencing and assembly.</title>
        <authorList>
            <person name="Kang H."/>
            <person name="Kim H."/>
            <person name="Bae S."/>
            <person name="Joh K."/>
        </authorList>
    </citation>
    <scope>NUCLEOTIDE SEQUENCE</scope>
    <source>
        <strain evidence="1">HMF5335</strain>
    </source>
</reference>
<dbReference type="InterPro" id="IPR025366">
    <property type="entry name" value="DUF4270"/>
</dbReference>
<dbReference type="AlphaFoldDB" id="A0A939K5G8"/>
<gene>
    <name evidence="1" type="ORF">J2I47_14410</name>
</gene>
<organism evidence="1 2">
    <name type="scientific">Fibrella rubiginis</name>
    <dbReference type="NCBI Taxonomy" id="2817060"/>
    <lineage>
        <taxon>Bacteria</taxon>
        <taxon>Pseudomonadati</taxon>
        <taxon>Bacteroidota</taxon>
        <taxon>Cytophagia</taxon>
        <taxon>Cytophagales</taxon>
        <taxon>Spirosomataceae</taxon>
        <taxon>Fibrella</taxon>
    </lineage>
</organism>
<dbReference type="Pfam" id="PF14092">
    <property type="entry name" value="DUF4270"/>
    <property type="match status" value="1"/>
</dbReference>
<accession>A0A939K5G8</accession>
<evidence type="ECO:0000313" key="1">
    <source>
        <dbReference type="EMBL" id="MBO0937748.1"/>
    </source>
</evidence>
<evidence type="ECO:0000313" key="2">
    <source>
        <dbReference type="Proteomes" id="UP000664034"/>
    </source>
</evidence>
<proteinExistence type="predicted"/>